<proteinExistence type="predicted"/>
<organism evidence="1 2">
    <name type="scientific">Mytilus edulis</name>
    <name type="common">Blue mussel</name>
    <dbReference type="NCBI Taxonomy" id="6550"/>
    <lineage>
        <taxon>Eukaryota</taxon>
        <taxon>Metazoa</taxon>
        <taxon>Spiralia</taxon>
        <taxon>Lophotrochozoa</taxon>
        <taxon>Mollusca</taxon>
        <taxon>Bivalvia</taxon>
        <taxon>Autobranchia</taxon>
        <taxon>Pteriomorphia</taxon>
        <taxon>Mytilida</taxon>
        <taxon>Mytiloidea</taxon>
        <taxon>Mytilidae</taxon>
        <taxon>Mytilinae</taxon>
        <taxon>Mytilus</taxon>
    </lineage>
</organism>
<dbReference type="Proteomes" id="UP000683360">
    <property type="component" value="Unassembled WGS sequence"/>
</dbReference>
<reference evidence="1" key="1">
    <citation type="submission" date="2021-03" db="EMBL/GenBank/DDBJ databases">
        <authorList>
            <person name="Bekaert M."/>
        </authorList>
    </citation>
    <scope>NUCLEOTIDE SEQUENCE</scope>
</reference>
<dbReference type="EMBL" id="CAJPWZ010001269">
    <property type="protein sequence ID" value="CAG2211670.1"/>
    <property type="molecule type" value="Genomic_DNA"/>
</dbReference>
<evidence type="ECO:0000313" key="1">
    <source>
        <dbReference type="EMBL" id="CAG2211670.1"/>
    </source>
</evidence>
<dbReference type="PANTHER" id="PTHR31751:SF42">
    <property type="entry name" value="PROTEIN CBG10204"/>
    <property type="match status" value="1"/>
</dbReference>
<dbReference type="OrthoDB" id="6141328at2759"/>
<name>A0A8S3RZC3_MYTED</name>
<evidence type="ECO:0000313" key="2">
    <source>
        <dbReference type="Proteomes" id="UP000683360"/>
    </source>
</evidence>
<protein>
    <submittedName>
        <fullName evidence="1">Uncharacterized protein</fullName>
    </submittedName>
</protein>
<gene>
    <name evidence="1" type="ORF">MEDL_25672</name>
</gene>
<keyword evidence="2" id="KW-1185">Reference proteome</keyword>
<dbReference type="AlphaFoldDB" id="A0A8S3RZC3"/>
<sequence>MSVDDVHVEESESSCLSELEPHDLETGSPAYIELEKVISGRMLLKDIKKLSPAEQTSGLESFHNIVCYFAPKSTHFSLQMRARLFLSVLHFNKNTSRSQATTTEGRPQFSISYPKGRKGDAIAKEVKVKQTFGYVDELMKELLLYRETYPSYKSALYIAAVDKRLVVPPPLADQANRQEKENVIQQHVNRFNNE</sequence>
<accession>A0A8S3RZC3</accession>
<dbReference type="PANTHER" id="PTHR31751">
    <property type="entry name" value="SI:CH211-108C17.2-RELATED-RELATED"/>
    <property type="match status" value="1"/>
</dbReference>
<comment type="caution">
    <text evidence="1">The sequence shown here is derived from an EMBL/GenBank/DDBJ whole genome shotgun (WGS) entry which is preliminary data.</text>
</comment>